<dbReference type="Pfam" id="PF00928">
    <property type="entry name" value="Adap_comp_sub"/>
    <property type="match status" value="1"/>
</dbReference>
<dbReference type="PRINTS" id="PR00314">
    <property type="entry name" value="CLATHRINADPT"/>
</dbReference>
<evidence type="ECO:0000256" key="6">
    <source>
        <dbReference type="ARBA" id="ARBA00022927"/>
    </source>
</evidence>
<dbReference type="PANTHER" id="PTHR10529">
    <property type="entry name" value="AP COMPLEX SUBUNIT MU"/>
    <property type="match status" value="1"/>
</dbReference>
<evidence type="ECO:0000256" key="7">
    <source>
        <dbReference type="ARBA" id="ARBA00023136"/>
    </source>
</evidence>
<evidence type="ECO:0000256" key="8">
    <source>
        <dbReference type="ARBA" id="ARBA00023176"/>
    </source>
</evidence>
<reference evidence="11 12" key="1">
    <citation type="submission" date="2018-04" db="EMBL/GenBank/DDBJ databases">
        <authorList>
            <person name="Zhang X."/>
            <person name="Yuan J."/>
            <person name="Li F."/>
            <person name="Xiang J."/>
        </authorList>
    </citation>
    <scope>NUCLEOTIDE SEQUENCE [LARGE SCALE GENOMIC DNA]</scope>
    <source>
        <tissue evidence="11">Muscle</tissue>
    </source>
</reference>
<dbReference type="SUPFAM" id="SSF49447">
    <property type="entry name" value="Second domain of Mu2 adaptin subunit (ap50) of ap2 adaptor"/>
    <property type="match status" value="1"/>
</dbReference>
<evidence type="ECO:0000313" key="12">
    <source>
        <dbReference type="Proteomes" id="UP000283509"/>
    </source>
</evidence>
<organism evidence="11 12">
    <name type="scientific">Penaeus vannamei</name>
    <name type="common">Whiteleg shrimp</name>
    <name type="synonym">Litopenaeus vannamei</name>
    <dbReference type="NCBI Taxonomy" id="6689"/>
    <lineage>
        <taxon>Eukaryota</taxon>
        <taxon>Metazoa</taxon>
        <taxon>Ecdysozoa</taxon>
        <taxon>Arthropoda</taxon>
        <taxon>Crustacea</taxon>
        <taxon>Multicrustacea</taxon>
        <taxon>Malacostraca</taxon>
        <taxon>Eumalacostraca</taxon>
        <taxon>Eucarida</taxon>
        <taxon>Decapoda</taxon>
        <taxon>Dendrobranchiata</taxon>
        <taxon>Penaeoidea</taxon>
        <taxon>Penaeidae</taxon>
        <taxon>Penaeus</taxon>
    </lineage>
</organism>
<dbReference type="GO" id="GO:0006886">
    <property type="term" value="P:intracellular protein transport"/>
    <property type="evidence" value="ECO:0007669"/>
    <property type="project" value="InterPro"/>
</dbReference>
<dbReference type="Pfam" id="PF01217">
    <property type="entry name" value="Clat_adaptor_s"/>
    <property type="match status" value="1"/>
</dbReference>
<dbReference type="Gene3D" id="3.30.450.60">
    <property type="match status" value="1"/>
</dbReference>
<evidence type="ECO:0000256" key="2">
    <source>
        <dbReference type="ARBA" id="ARBA00004277"/>
    </source>
</evidence>
<gene>
    <name evidence="11" type="ORF">C7M84_001874</name>
</gene>
<keyword evidence="4" id="KW-1003">Cell membrane</keyword>
<dbReference type="CDD" id="cd14836">
    <property type="entry name" value="AP2_Mu_N"/>
    <property type="match status" value="1"/>
</dbReference>
<sequence length="580" mass="65172">MHETDPPAPPFMCMFFNWKISLCPVLATDKPNKIQAAVARALGLGGKMPWREKLPRRTAIQDIRMQSGRAIRVLNDTARSTSSNSATALNVAGFATLLLGGEEAGLFPPLRPSLSPLLTRPSPSAPSSSPSPDQPGIPFLEGTMPSPYPAEDDFLRTSKMLGGLFIYNHKGEVLISRVYRDDIGRNAVDAFRVNVIHARQQVRSPVTNIARTSFFHIKRANIWVAAVTKQNVNASQVFEFLLKMLEVMSSYFGKISEENVKNNFVLIYELLDEILDFGYPQNTDTGVLKTFITQQGIKTATKEEQSQITSQVTGQIGWRREGIKYRRNELFLDVIEYVNLLMSPQGQVLSAHVAGKVVMKSYLSGMPECKFGINDKIVMDAKRGSGDESQRSGKTSIAIDDCQFHQCVKLSKFETEHSISFIPPDGEFELMRYRTTKDISLPFRVIPLVREVGRTKMEVKVVIKSNFKPSLLAQKIEVRIPTPLNTSGVQLICMKGKAKIKRMGGMKESQISAEIELLQTDTKKKWTRPPISMNFEVPFAPSGFKVRYLKVFESKLNYSDHDVIKWVRYIGRSGLYETRC</sequence>
<feature type="compositionally biased region" description="Low complexity" evidence="9">
    <location>
        <begin position="115"/>
        <end position="131"/>
    </location>
</feature>
<keyword evidence="5" id="KW-0254">Endocytosis</keyword>
<name>A0A423TSI9_PENVA</name>
<dbReference type="InterPro" id="IPR001392">
    <property type="entry name" value="Clathrin_mu"/>
</dbReference>
<dbReference type="AlphaFoldDB" id="A0A423TSI9"/>
<dbReference type="InterPro" id="IPR028565">
    <property type="entry name" value="MHD"/>
</dbReference>
<dbReference type="InterPro" id="IPR018240">
    <property type="entry name" value="Clathrin_mu_CS"/>
</dbReference>
<keyword evidence="12" id="KW-1185">Reference proteome</keyword>
<dbReference type="InterPro" id="IPR043512">
    <property type="entry name" value="Mu2_C"/>
</dbReference>
<dbReference type="InterPro" id="IPR050431">
    <property type="entry name" value="Adaptor_comp_med_subunit"/>
</dbReference>
<accession>A0A423TSI9</accession>
<dbReference type="OrthoDB" id="10259133at2759"/>
<comment type="subcellular location">
    <subcellularLocation>
        <location evidence="1">Cell membrane</location>
    </subcellularLocation>
    <subcellularLocation>
        <location evidence="2">Membrane</location>
        <location evidence="2">Coated pit</location>
        <topology evidence="2">Peripheral membrane protein</topology>
        <orientation evidence="2">Cytoplasmic side</orientation>
    </subcellularLocation>
</comment>
<dbReference type="GO" id="GO:0030131">
    <property type="term" value="C:clathrin adaptor complex"/>
    <property type="evidence" value="ECO:0007669"/>
    <property type="project" value="InterPro"/>
</dbReference>
<dbReference type="InterPro" id="IPR036168">
    <property type="entry name" value="AP2_Mu_C_sf"/>
</dbReference>
<dbReference type="Proteomes" id="UP000283509">
    <property type="component" value="Unassembled WGS sequence"/>
</dbReference>
<dbReference type="GO" id="GO:0005905">
    <property type="term" value="C:clathrin-coated pit"/>
    <property type="evidence" value="ECO:0007669"/>
    <property type="project" value="UniProtKB-KW"/>
</dbReference>
<feature type="region of interest" description="Disordered" evidence="9">
    <location>
        <begin position="115"/>
        <end position="143"/>
    </location>
</feature>
<dbReference type="PROSITE" id="PS51072">
    <property type="entry name" value="MHD"/>
    <property type="match status" value="1"/>
</dbReference>
<evidence type="ECO:0000256" key="1">
    <source>
        <dbReference type="ARBA" id="ARBA00004236"/>
    </source>
</evidence>
<dbReference type="InterPro" id="IPR011012">
    <property type="entry name" value="Longin-like_dom_sf"/>
</dbReference>
<dbReference type="InterPro" id="IPR022775">
    <property type="entry name" value="AP_mu_sigma_su"/>
</dbReference>
<dbReference type="CDD" id="cd09251">
    <property type="entry name" value="AP-2_Mu2_Cterm"/>
    <property type="match status" value="1"/>
</dbReference>
<keyword evidence="7" id="KW-0472">Membrane</keyword>
<proteinExistence type="predicted"/>
<keyword evidence="8" id="KW-0168">Coated pit</keyword>
<evidence type="ECO:0000256" key="5">
    <source>
        <dbReference type="ARBA" id="ARBA00022583"/>
    </source>
</evidence>
<dbReference type="PROSITE" id="PS00990">
    <property type="entry name" value="CLAT_ADAPTOR_M_1"/>
    <property type="match status" value="1"/>
</dbReference>
<evidence type="ECO:0000256" key="3">
    <source>
        <dbReference type="ARBA" id="ARBA00022448"/>
    </source>
</evidence>
<evidence type="ECO:0000256" key="9">
    <source>
        <dbReference type="SAM" id="MobiDB-lite"/>
    </source>
</evidence>
<dbReference type="GO" id="GO:0006897">
    <property type="term" value="P:endocytosis"/>
    <property type="evidence" value="ECO:0007669"/>
    <property type="project" value="UniProtKB-KW"/>
</dbReference>
<dbReference type="EMBL" id="QCYY01001251">
    <property type="protein sequence ID" value="ROT79391.1"/>
    <property type="molecule type" value="Genomic_DNA"/>
</dbReference>
<evidence type="ECO:0000256" key="4">
    <source>
        <dbReference type="ARBA" id="ARBA00022475"/>
    </source>
</evidence>
<dbReference type="GO" id="GO:0005886">
    <property type="term" value="C:plasma membrane"/>
    <property type="evidence" value="ECO:0007669"/>
    <property type="project" value="UniProtKB-SubCell"/>
</dbReference>
<reference evidence="11 12" key="2">
    <citation type="submission" date="2019-01" db="EMBL/GenBank/DDBJ databases">
        <title>The decoding of complex shrimp genome reveals the adaptation for benthos swimmer, frequently molting mechanism and breeding impact on genome.</title>
        <authorList>
            <person name="Sun Y."/>
            <person name="Gao Y."/>
            <person name="Yu Y."/>
        </authorList>
    </citation>
    <scope>NUCLEOTIDE SEQUENCE [LARGE SCALE GENOMIC DNA]</scope>
    <source>
        <tissue evidence="11">Muscle</tissue>
    </source>
</reference>
<dbReference type="Gene3D" id="2.60.40.1170">
    <property type="entry name" value="Mu homology domain, subdomain B"/>
    <property type="match status" value="2"/>
</dbReference>
<evidence type="ECO:0000313" key="11">
    <source>
        <dbReference type="EMBL" id="ROT79391.1"/>
    </source>
</evidence>
<dbReference type="PROSITE" id="PS00991">
    <property type="entry name" value="CLAT_ADAPTOR_M_2"/>
    <property type="match status" value="1"/>
</dbReference>
<feature type="domain" description="MHD" evidence="10">
    <location>
        <begin position="327"/>
        <end position="579"/>
    </location>
</feature>
<protein>
    <recommendedName>
        <fullName evidence="10">MHD domain-containing protein</fullName>
    </recommendedName>
</protein>
<dbReference type="SUPFAM" id="SSF64356">
    <property type="entry name" value="SNARE-like"/>
    <property type="match status" value="1"/>
</dbReference>
<dbReference type="FunFam" id="3.30.450.60:FF:000002">
    <property type="entry name" value="AP-2 complex subunit mu, putative"/>
    <property type="match status" value="1"/>
</dbReference>
<dbReference type="InterPro" id="IPR043532">
    <property type="entry name" value="AP2_Mu_N"/>
</dbReference>
<evidence type="ECO:0000259" key="10">
    <source>
        <dbReference type="PROSITE" id="PS51072"/>
    </source>
</evidence>
<keyword evidence="6" id="KW-0653">Protein transport</keyword>
<comment type="caution">
    <text evidence="11">The sequence shown here is derived from an EMBL/GenBank/DDBJ whole genome shotgun (WGS) entry which is preliminary data.</text>
</comment>
<keyword evidence="3" id="KW-0813">Transport</keyword>
<dbReference type="STRING" id="6689.A0A423TSI9"/>